<evidence type="ECO:0000313" key="2">
    <source>
        <dbReference type="EMBL" id="KAK6775788.1"/>
    </source>
</evidence>
<feature type="compositionally biased region" description="Polar residues" evidence="1">
    <location>
        <begin position="24"/>
        <end position="34"/>
    </location>
</feature>
<evidence type="ECO:0000256" key="1">
    <source>
        <dbReference type="SAM" id="MobiDB-lite"/>
    </source>
</evidence>
<comment type="caution">
    <text evidence="2">The sequence shown here is derived from an EMBL/GenBank/DDBJ whole genome shotgun (WGS) entry which is preliminary data.</text>
</comment>
<dbReference type="Proteomes" id="UP001371456">
    <property type="component" value="Unassembled WGS sequence"/>
</dbReference>
<evidence type="ECO:0000313" key="3">
    <source>
        <dbReference type="Proteomes" id="UP001371456"/>
    </source>
</evidence>
<protein>
    <submittedName>
        <fullName evidence="2">Uncharacterized protein</fullName>
    </submittedName>
</protein>
<feature type="region of interest" description="Disordered" evidence="1">
    <location>
        <begin position="20"/>
        <end position="70"/>
    </location>
</feature>
<dbReference type="EMBL" id="JBANQN010000011">
    <property type="protein sequence ID" value="KAK6775788.1"/>
    <property type="molecule type" value="Genomic_DNA"/>
</dbReference>
<reference evidence="2 3" key="1">
    <citation type="submission" date="2024-02" db="EMBL/GenBank/DDBJ databases">
        <title>de novo genome assembly of Solanum bulbocastanum strain 11H21.</title>
        <authorList>
            <person name="Hosaka A.J."/>
        </authorList>
    </citation>
    <scope>NUCLEOTIDE SEQUENCE [LARGE SCALE GENOMIC DNA]</scope>
    <source>
        <tissue evidence="2">Young leaves</tissue>
    </source>
</reference>
<organism evidence="2 3">
    <name type="scientific">Solanum bulbocastanum</name>
    <name type="common">Wild potato</name>
    <dbReference type="NCBI Taxonomy" id="147425"/>
    <lineage>
        <taxon>Eukaryota</taxon>
        <taxon>Viridiplantae</taxon>
        <taxon>Streptophyta</taxon>
        <taxon>Embryophyta</taxon>
        <taxon>Tracheophyta</taxon>
        <taxon>Spermatophyta</taxon>
        <taxon>Magnoliopsida</taxon>
        <taxon>eudicotyledons</taxon>
        <taxon>Gunneridae</taxon>
        <taxon>Pentapetalae</taxon>
        <taxon>asterids</taxon>
        <taxon>lamiids</taxon>
        <taxon>Solanales</taxon>
        <taxon>Solanaceae</taxon>
        <taxon>Solanoideae</taxon>
        <taxon>Solaneae</taxon>
        <taxon>Solanum</taxon>
    </lineage>
</organism>
<dbReference type="AlphaFoldDB" id="A0AAN8SU94"/>
<accession>A0AAN8SU94</accession>
<feature type="compositionally biased region" description="Acidic residues" evidence="1">
    <location>
        <begin position="46"/>
        <end position="59"/>
    </location>
</feature>
<proteinExistence type="predicted"/>
<gene>
    <name evidence="2" type="ORF">RDI58_026789</name>
</gene>
<sequence>MCNCLQNGIVLDVNVHMPDEESGASFSKVGTTENRASENIEYNEVGYDESTEESDDSENSEQLPDDQFGSDVHEELIQLRAKKRSFLRRRKRRERISADIGDVPYGNAGSDLGFYETTINTNILEGRLGG</sequence>
<keyword evidence="3" id="KW-1185">Reference proteome</keyword>
<name>A0AAN8SU94_SOLBU</name>